<keyword evidence="4" id="KW-1185">Reference proteome</keyword>
<dbReference type="GO" id="GO:0000160">
    <property type="term" value="P:phosphorelay signal transduction system"/>
    <property type="evidence" value="ECO:0007669"/>
    <property type="project" value="InterPro"/>
</dbReference>
<dbReference type="Gene3D" id="3.40.50.2300">
    <property type="match status" value="1"/>
</dbReference>
<evidence type="ECO:0000259" key="2">
    <source>
        <dbReference type="PROSITE" id="PS50110"/>
    </source>
</evidence>
<reference evidence="3 4" key="1">
    <citation type="submission" date="2019-04" db="EMBL/GenBank/DDBJ databases">
        <authorList>
            <person name="Van Vliet M D."/>
        </authorList>
    </citation>
    <scope>NUCLEOTIDE SEQUENCE [LARGE SCALE GENOMIC DNA]</scope>
    <source>
        <strain evidence="3 4">F21</strain>
    </source>
</reference>
<evidence type="ECO:0000256" key="1">
    <source>
        <dbReference type="PROSITE-ProRule" id="PRU00169"/>
    </source>
</evidence>
<accession>A0A6C2UV65</accession>
<name>A0A6C2UV65_9BACT</name>
<evidence type="ECO:0000313" key="4">
    <source>
        <dbReference type="Proteomes" id="UP000346198"/>
    </source>
</evidence>
<dbReference type="EMBL" id="CAAHFH010000003">
    <property type="protein sequence ID" value="VGO23064.1"/>
    <property type="molecule type" value="Genomic_DNA"/>
</dbReference>
<dbReference type="InterPro" id="IPR058245">
    <property type="entry name" value="NreC/VraR/RcsB-like_REC"/>
</dbReference>
<protein>
    <submittedName>
        <fullName evidence="3">Transcriptional regulatory protein DegU</fullName>
    </submittedName>
</protein>
<sequence>MKPMNIWIVEDDAGYRRNLRASLELEDQVDVGRVFPACSEFFEALASEASPDVVLMDLGLPGMSGVEAIRKLSRIAPKVAVMVLTVFKEKEKVAAALKAGASGYLLKESDGPEIVQGLREVFADDLSPAVA</sequence>
<dbReference type="PANTHER" id="PTHR45566">
    <property type="entry name" value="HTH-TYPE TRANSCRIPTIONAL REGULATOR YHJB-RELATED"/>
    <property type="match status" value="1"/>
</dbReference>
<dbReference type="Proteomes" id="UP000346198">
    <property type="component" value="Unassembled WGS sequence"/>
</dbReference>
<dbReference type="Pfam" id="PF00072">
    <property type="entry name" value="Response_reg"/>
    <property type="match status" value="1"/>
</dbReference>
<dbReference type="PANTHER" id="PTHR45566:SF2">
    <property type="entry name" value="NARL SUBFAMILY"/>
    <property type="match status" value="1"/>
</dbReference>
<dbReference type="InterPro" id="IPR001789">
    <property type="entry name" value="Sig_transdc_resp-reg_receiver"/>
</dbReference>
<dbReference type="InterPro" id="IPR051015">
    <property type="entry name" value="EvgA-like"/>
</dbReference>
<dbReference type="InterPro" id="IPR011006">
    <property type="entry name" value="CheY-like_superfamily"/>
</dbReference>
<feature type="modified residue" description="4-aspartylphosphate" evidence="1">
    <location>
        <position position="57"/>
    </location>
</feature>
<dbReference type="CDD" id="cd17535">
    <property type="entry name" value="REC_NarL-like"/>
    <property type="match status" value="1"/>
</dbReference>
<evidence type="ECO:0000313" key="3">
    <source>
        <dbReference type="EMBL" id="VGO23064.1"/>
    </source>
</evidence>
<keyword evidence="1" id="KW-0597">Phosphoprotein</keyword>
<feature type="domain" description="Response regulatory" evidence="2">
    <location>
        <begin position="5"/>
        <end position="122"/>
    </location>
</feature>
<dbReference type="PROSITE" id="PS50110">
    <property type="entry name" value="RESPONSE_REGULATORY"/>
    <property type="match status" value="1"/>
</dbReference>
<dbReference type="SUPFAM" id="SSF52172">
    <property type="entry name" value="CheY-like"/>
    <property type="match status" value="1"/>
</dbReference>
<dbReference type="SMART" id="SM00448">
    <property type="entry name" value="REC"/>
    <property type="match status" value="1"/>
</dbReference>
<gene>
    <name evidence="3" type="primary">degU_10</name>
    <name evidence="3" type="ORF">SCARR_05163</name>
</gene>
<proteinExistence type="predicted"/>
<dbReference type="AlphaFoldDB" id="A0A6C2UV65"/>
<organism evidence="3 4">
    <name type="scientific">Pontiella sulfatireligans</name>
    <dbReference type="NCBI Taxonomy" id="2750658"/>
    <lineage>
        <taxon>Bacteria</taxon>
        <taxon>Pseudomonadati</taxon>
        <taxon>Kiritimatiellota</taxon>
        <taxon>Kiritimatiellia</taxon>
        <taxon>Kiritimatiellales</taxon>
        <taxon>Pontiellaceae</taxon>
        <taxon>Pontiella</taxon>
    </lineage>
</organism>